<keyword evidence="8" id="KW-1185">Reference proteome</keyword>
<feature type="transmembrane region" description="Helical" evidence="6">
    <location>
        <begin position="99"/>
        <end position="120"/>
    </location>
</feature>
<feature type="transmembrane region" description="Helical" evidence="6">
    <location>
        <begin position="64"/>
        <end position="87"/>
    </location>
</feature>
<comment type="caution">
    <text evidence="7">The sequence shown here is derived from an EMBL/GenBank/DDBJ whole genome shotgun (WGS) entry which is preliminary data.</text>
</comment>
<dbReference type="PATRIC" id="fig|1302648.3.peg.135"/>
<evidence type="ECO:0000256" key="2">
    <source>
        <dbReference type="ARBA" id="ARBA00022475"/>
    </source>
</evidence>
<evidence type="ECO:0000256" key="6">
    <source>
        <dbReference type="SAM" id="Phobius"/>
    </source>
</evidence>
<feature type="transmembrane region" description="Helical" evidence="6">
    <location>
        <begin position="21"/>
        <end position="44"/>
    </location>
</feature>
<gene>
    <name evidence="7" type="ORF">TMU3MR103_0147</name>
</gene>
<evidence type="ECO:0000256" key="3">
    <source>
        <dbReference type="ARBA" id="ARBA00022692"/>
    </source>
</evidence>
<name>A0A091C7X6_9ENTE</name>
<protein>
    <submittedName>
        <fullName evidence="7">Membrane protein</fullName>
    </submittedName>
</protein>
<proteinExistence type="predicted"/>
<dbReference type="PANTHER" id="PTHR30250">
    <property type="entry name" value="PST FAMILY PREDICTED COLANIC ACID TRANSPORTER"/>
    <property type="match status" value="1"/>
</dbReference>
<sequence length="133" mass="15201">MMNNKDPETPELTNEDKMARGSAWMTIGNIGSRLLGVIWVLPWVYWLGDNYLPANALFNMSYNIYALFLMISTAGLPSAIAKQVSYYNSINEYRASQKLFMRAMQLMLGLGAFFFSSYVFCSSSVSKKCWWRS</sequence>
<keyword evidence="2" id="KW-1003">Cell membrane</keyword>
<evidence type="ECO:0000313" key="8">
    <source>
        <dbReference type="Proteomes" id="UP000029381"/>
    </source>
</evidence>
<dbReference type="GO" id="GO:0005886">
    <property type="term" value="C:plasma membrane"/>
    <property type="evidence" value="ECO:0007669"/>
    <property type="project" value="UniProtKB-SubCell"/>
</dbReference>
<reference evidence="7 8" key="1">
    <citation type="submission" date="2014-08" db="EMBL/GenBank/DDBJ databases">
        <title>Genome sequence of Tetragenococcus muriaticus.</title>
        <authorList>
            <person name="Chuea-nongthon C."/>
            <person name="Rodtong S."/>
            <person name="Yongsawatdigul J."/>
            <person name="Steele J.L."/>
            <person name="Liu X.-y."/>
            <person name="Speers J."/>
            <person name="Glasner J.D."/>
            <person name="Neeno-Eckwall E.C."/>
        </authorList>
    </citation>
    <scope>NUCLEOTIDE SEQUENCE [LARGE SCALE GENOMIC DNA]</scope>
    <source>
        <strain evidence="7 8">3MR10-3</strain>
    </source>
</reference>
<dbReference type="Proteomes" id="UP000029381">
    <property type="component" value="Unassembled WGS sequence"/>
</dbReference>
<dbReference type="InterPro" id="IPR050833">
    <property type="entry name" value="Poly_Biosynth_Transport"/>
</dbReference>
<dbReference type="EMBL" id="JPVT01000016">
    <property type="protein sequence ID" value="KFN93039.1"/>
    <property type="molecule type" value="Genomic_DNA"/>
</dbReference>
<evidence type="ECO:0000256" key="1">
    <source>
        <dbReference type="ARBA" id="ARBA00004651"/>
    </source>
</evidence>
<dbReference type="InterPro" id="IPR002797">
    <property type="entry name" value="Polysacc_synth"/>
</dbReference>
<comment type="subcellular location">
    <subcellularLocation>
        <location evidence="1">Cell membrane</location>
        <topology evidence="1">Multi-pass membrane protein</topology>
    </subcellularLocation>
</comment>
<keyword evidence="5 6" id="KW-0472">Membrane</keyword>
<dbReference type="Pfam" id="PF01943">
    <property type="entry name" value="Polysacc_synt"/>
    <property type="match status" value="1"/>
</dbReference>
<keyword evidence="4 6" id="KW-1133">Transmembrane helix</keyword>
<evidence type="ECO:0000256" key="5">
    <source>
        <dbReference type="ARBA" id="ARBA00023136"/>
    </source>
</evidence>
<dbReference type="AlphaFoldDB" id="A0A091C7X6"/>
<keyword evidence="3 6" id="KW-0812">Transmembrane</keyword>
<evidence type="ECO:0000313" key="7">
    <source>
        <dbReference type="EMBL" id="KFN93039.1"/>
    </source>
</evidence>
<evidence type="ECO:0000256" key="4">
    <source>
        <dbReference type="ARBA" id="ARBA00022989"/>
    </source>
</evidence>
<dbReference type="PANTHER" id="PTHR30250:SF21">
    <property type="entry name" value="LIPID II FLIPPASE MURJ"/>
    <property type="match status" value="1"/>
</dbReference>
<organism evidence="7 8">
    <name type="scientific">Tetragenococcus muriaticus 3MR10-3</name>
    <dbReference type="NCBI Taxonomy" id="1302648"/>
    <lineage>
        <taxon>Bacteria</taxon>
        <taxon>Bacillati</taxon>
        <taxon>Bacillota</taxon>
        <taxon>Bacilli</taxon>
        <taxon>Lactobacillales</taxon>
        <taxon>Enterococcaceae</taxon>
        <taxon>Tetragenococcus</taxon>
    </lineage>
</organism>
<accession>A0A091C7X6</accession>